<dbReference type="SUPFAM" id="SSF52540">
    <property type="entry name" value="P-loop containing nucleoside triphosphate hydrolases"/>
    <property type="match status" value="1"/>
</dbReference>
<evidence type="ECO:0000256" key="2">
    <source>
        <dbReference type="ARBA" id="ARBA00023134"/>
    </source>
</evidence>
<dbReference type="PANTHER" id="PTHR42908">
    <property type="entry name" value="TRANSLATION ELONGATION FACTOR-RELATED"/>
    <property type="match status" value="1"/>
</dbReference>
<sequence length="1567" mass="172434">LATNGIISFRQAGKLRYMDSTESEQERGITMKSSTASLFYNPEMTLGRGLVAADAAAHPKSYLINLIDSPGHVDFASDVSTAVRLCDGAVIVVDVVEGVCPQTRAVLRQAWNERLALVLLLNKIDRLFLELRLSPLEVYDRLLRVLEQVNSVLAEMFTADVLQGNYGQSGARKENHTTVRAGHLSDAEGGAAAGDLVYTYYLHDLALKHKQQDFTHQGTTRSEDQGQPSGGTFIWSTGLERTDDSHVYFSPDRGNVIFASATDSWGFRISDFLDFWSTRLKIPKKGLLKVLWGDYYLIPATGDTPPKVKGHARVKGKKPVFVQLIIDQLFSVYKIADKLGIQPEPRLLRSTDGRMVLRSILSTWLSLGPSIFQTVIDMCPSPVKAVSRVRAMYMFFGESATSLVDGPALPSNLSDESVAGAPGDEDLAISPAIDALQQCSSEAEAPVLIFVSKVFWTDRQKSLHSSQPPAPWPSDSTSTSVPTPSAKSPSTGEGSRSRAFALFSRPPTMPENPFVTTEFVALSRIYSGRVPEYLLDADASNFPLGPLHLSDADDFSSHDARSIFGTSPSSSSVSSALSRSLSGGSMDSNIRRVLRHVYVAEICDVVQFAGGQNNVTRLSDPNCPVKYLPAGNVVGLIGPSLIASLPKSGLLVSRLRLVASPEESTTDADMELLGEVRRGGPSGRRVLPLAGLAVWHGAPVVSLAVEPASATNPDDLTKLEQGLRLLERSDPCAEVTISPKGEYLLHAAGEVHMQKCLEDLTKYFAPDVEIHTSQFVVPFRETVTRGCPPTAYVPFDSYAYAQMQLDLELKRLNLIYDPEHEHCVRRMTAEERSQAAIAAAATTSAVGLCDQRQQSEADSMRQQQLLLHRKQEEPQGDWVKWMPLGMLQLPHCKSKTRLFIRVTAHPIPPRLLTWLETRATIYVPQLLRSLRHKSWRTATYIKKFESEFAAVLDSLSNTQDGDDALKTTAPAEVDYMNWATLKNQLVCFGPGQVGPNILFSRLRSRLFRLNTAWGKPVPAWVDDTSACSSEDATTTTTTASHIPFLSYGKTILRGFQMATEQGPLCGEPMRGVAFILEDIYAEDRHKLPTPTVLQGPSALVTVDSVTTGSEAAPLTEAQERKYDRKAEKSDVKEVEIQVTKKAEEDDPILMALRAKQAAAQMRQKSRRLGSLSWLDPDDGDETDEEDWDFDEDFEDDYGDGDGGKSGSSDSDGSDSAAEEDVQSVAPESPYLHHPGVEYTVDVTEIDCRTVVCINLFLASEPGHDPAGANASTVDADDGGEIISPKRQAKSHHALVDAPRQTWQASHDFGEDGKGNAGVASLCPGAAVPEKGKKIRLPELFYWKRRNDCEWLSDVTPGLLTPTMARACIAAFQACPGQRLVLSMYDVELQSRSDVLGRMYSVLRKHYGRIIGEDLREGEECFVIRARLPVIESFGLTSDLRKRTSGVVALPQLRPGGWEVLDIDPLQRDASGRVAVGEAHFKIFQYQQDVLRRQRLRPGKRMTVRGTTADESASSESEQDEELLLDEVNAQLTRLRNYIRSVRQRKGLCLNEQLVVSADKQRTLKKNK</sequence>
<dbReference type="InterPro" id="IPR014721">
    <property type="entry name" value="Ribsml_uS5_D2-typ_fold_subgr"/>
</dbReference>
<evidence type="ECO:0000313" key="5">
    <source>
        <dbReference type="WBParaSite" id="SSLN_0000317901-mRNA-1"/>
    </source>
</evidence>
<evidence type="ECO:0000259" key="4">
    <source>
        <dbReference type="PROSITE" id="PS51722"/>
    </source>
</evidence>
<feature type="compositionally biased region" description="Basic and acidic residues" evidence="3">
    <location>
        <begin position="1117"/>
        <end position="1129"/>
    </location>
</feature>
<dbReference type="Pfam" id="PF00679">
    <property type="entry name" value="EFG_C"/>
    <property type="match status" value="1"/>
</dbReference>
<proteinExistence type="predicted"/>
<feature type="compositionally biased region" description="Low complexity" evidence="3">
    <location>
        <begin position="1206"/>
        <end position="1215"/>
    </location>
</feature>
<organism evidence="5">
    <name type="scientific">Schistocephalus solidus</name>
    <name type="common">Tapeworm</name>
    <dbReference type="NCBI Taxonomy" id="70667"/>
    <lineage>
        <taxon>Eukaryota</taxon>
        <taxon>Metazoa</taxon>
        <taxon>Spiralia</taxon>
        <taxon>Lophotrochozoa</taxon>
        <taxon>Platyhelminthes</taxon>
        <taxon>Cestoda</taxon>
        <taxon>Eucestoda</taxon>
        <taxon>Diphyllobothriidea</taxon>
        <taxon>Diphyllobothriidae</taxon>
        <taxon>Schistocephalus</taxon>
    </lineage>
</organism>
<dbReference type="PROSITE" id="PS51722">
    <property type="entry name" value="G_TR_2"/>
    <property type="match status" value="1"/>
</dbReference>
<dbReference type="Gene3D" id="3.40.50.300">
    <property type="entry name" value="P-loop containing nucleotide triphosphate hydrolases"/>
    <property type="match status" value="1"/>
</dbReference>
<dbReference type="GO" id="GO:0003924">
    <property type="term" value="F:GTPase activity"/>
    <property type="evidence" value="ECO:0007669"/>
    <property type="project" value="InterPro"/>
</dbReference>
<dbReference type="GO" id="GO:0005525">
    <property type="term" value="F:GTP binding"/>
    <property type="evidence" value="ECO:0007669"/>
    <property type="project" value="UniProtKB-KW"/>
</dbReference>
<protein>
    <submittedName>
        <fullName evidence="5">Tr-type G domain-containing protein</fullName>
    </submittedName>
</protein>
<dbReference type="PRINTS" id="PR00315">
    <property type="entry name" value="ELONGATNFCT"/>
</dbReference>
<dbReference type="Gene3D" id="3.30.70.870">
    <property type="entry name" value="Elongation Factor G (Translational Gtpase), domain 3"/>
    <property type="match status" value="1"/>
</dbReference>
<dbReference type="InterPro" id="IPR000795">
    <property type="entry name" value="T_Tr_GTP-bd_dom"/>
</dbReference>
<keyword evidence="2" id="KW-0342">GTP-binding</keyword>
<keyword evidence="1" id="KW-0547">Nucleotide-binding</keyword>
<dbReference type="SUPFAM" id="SSF54211">
    <property type="entry name" value="Ribosomal protein S5 domain 2-like"/>
    <property type="match status" value="1"/>
</dbReference>
<dbReference type="Pfam" id="PF00009">
    <property type="entry name" value="GTP_EFTU"/>
    <property type="match status" value="1"/>
</dbReference>
<dbReference type="GO" id="GO:0043022">
    <property type="term" value="F:ribosome binding"/>
    <property type="evidence" value="ECO:0007669"/>
    <property type="project" value="TreeGrafter"/>
</dbReference>
<dbReference type="Gene3D" id="3.30.230.10">
    <property type="match status" value="1"/>
</dbReference>
<feature type="domain" description="Tr-type G" evidence="4">
    <location>
        <begin position="1"/>
        <end position="284"/>
    </location>
</feature>
<evidence type="ECO:0000256" key="3">
    <source>
        <dbReference type="SAM" id="MobiDB-lite"/>
    </source>
</evidence>
<dbReference type="WBParaSite" id="SSLN_0000317901-mRNA-1">
    <property type="protein sequence ID" value="SSLN_0000317901-mRNA-1"/>
    <property type="gene ID" value="SSLN_0000317901"/>
</dbReference>
<dbReference type="SMART" id="SM00838">
    <property type="entry name" value="EFG_C"/>
    <property type="match status" value="1"/>
</dbReference>
<feature type="region of interest" description="Disordered" evidence="3">
    <location>
        <begin position="1165"/>
        <end position="1233"/>
    </location>
</feature>
<dbReference type="GO" id="GO:0005829">
    <property type="term" value="C:cytosol"/>
    <property type="evidence" value="ECO:0007669"/>
    <property type="project" value="TreeGrafter"/>
</dbReference>
<feature type="region of interest" description="Disordered" evidence="3">
    <location>
        <begin position="1108"/>
        <end position="1129"/>
    </location>
</feature>
<feature type="compositionally biased region" description="Acidic residues" evidence="3">
    <location>
        <begin position="1175"/>
        <end position="1199"/>
    </location>
</feature>
<feature type="region of interest" description="Disordered" evidence="3">
    <location>
        <begin position="462"/>
        <end position="497"/>
    </location>
</feature>
<feature type="region of interest" description="Disordered" evidence="3">
    <location>
        <begin position="1500"/>
        <end position="1521"/>
    </location>
</feature>
<dbReference type="GO" id="GO:0042256">
    <property type="term" value="P:cytosolic ribosome assembly"/>
    <property type="evidence" value="ECO:0007669"/>
    <property type="project" value="TreeGrafter"/>
</dbReference>
<dbReference type="PANTHER" id="PTHR42908:SF3">
    <property type="entry name" value="ELONGATION FACTOR-LIKE GTPASE 1"/>
    <property type="match status" value="1"/>
</dbReference>
<dbReference type="FunFam" id="3.30.70.870:FF:000002">
    <property type="entry name" value="Translation elongation factor 2"/>
    <property type="match status" value="1"/>
</dbReference>
<dbReference type="InterPro" id="IPR027417">
    <property type="entry name" value="P-loop_NTPase"/>
</dbReference>
<evidence type="ECO:0000256" key="1">
    <source>
        <dbReference type="ARBA" id="ARBA00022741"/>
    </source>
</evidence>
<reference evidence="5" key="1">
    <citation type="submission" date="2016-06" db="UniProtKB">
        <authorList>
            <consortium name="WormBaseParasite"/>
        </authorList>
    </citation>
    <scope>IDENTIFICATION</scope>
</reference>
<dbReference type="InterPro" id="IPR035647">
    <property type="entry name" value="EFG_III/V"/>
</dbReference>
<dbReference type="InterPro" id="IPR020568">
    <property type="entry name" value="Ribosomal_Su5_D2-typ_SF"/>
</dbReference>
<dbReference type="GO" id="GO:1990904">
    <property type="term" value="C:ribonucleoprotein complex"/>
    <property type="evidence" value="ECO:0007669"/>
    <property type="project" value="TreeGrafter"/>
</dbReference>
<feature type="compositionally biased region" description="Low complexity" evidence="3">
    <location>
        <begin position="473"/>
        <end position="491"/>
    </location>
</feature>
<dbReference type="InterPro" id="IPR000640">
    <property type="entry name" value="EFG_V-like"/>
</dbReference>
<dbReference type="SUPFAM" id="SSF54980">
    <property type="entry name" value="EF-G C-terminal domain-like"/>
    <property type="match status" value="2"/>
</dbReference>
<dbReference type="Gene3D" id="3.30.70.240">
    <property type="match status" value="1"/>
</dbReference>
<accession>A0A183SFT1</accession>
<name>A0A183SFT1_SCHSO</name>